<comment type="caution">
    <text evidence="1">The sequence shown here is derived from an EMBL/GenBank/DDBJ whole genome shotgun (WGS) entry which is preliminary data.</text>
</comment>
<protein>
    <recommendedName>
        <fullName evidence="3">YtkA-like domain-containing protein</fullName>
    </recommendedName>
</protein>
<sequence>MIVTGAFFAEAASVADNKLYVLGGALTRWHVGDDRMISPVLVVLTQSEPNDNQTTLPIDVHFGTDPNVMHLDLEIPEVTRTGQDGGFFLTNVRMQLPYDGRYVFQIAGTVSLPIAVVAQR</sequence>
<dbReference type="EMBL" id="RKMH01000011">
    <property type="protein sequence ID" value="RPA58612.1"/>
    <property type="molecule type" value="Genomic_DNA"/>
</dbReference>
<dbReference type="RefSeq" id="WP_123931692.1">
    <property type="nucleotide sequence ID" value="NZ_JBPSDP010000011.1"/>
</dbReference>
<proteinExistence type="predicted"/>
<dbReference type="AlphaFoldDB" id="A0A3N4G798"/>
<evidence type="ECO:0000313" key="1">
    <source>
        <dbReference type="EMBL" id="RPA58612.1"/>
    </source>
</evidence>
<evidence type="ECO:0008006" key="3">
    <source>
        <dbReference type="Google" id="ProtNLM"/>
    </source>
</evidence>
<dbReference type="Proteomes" id="UP000267536">
    <property type="component" value="Unassembled WGS sequence"/>
</dbReference>
<name>A0A3N4G798_9ACTN</name>
<dbReference type="OrthoDB" id="4460609at2"/>
<evidence type="ECO:0000313" key="2">
    <source>
        <dbReference type="Proteomes" id="UP000267536"/>
    </source>
</evidence>
<reference evidence="1 2" key="1">
    <citation type="submission" date="2018-11" db="EMBL/GenBank/DDBJ databases">
        <title>Draft genome sequence of Gordonia sp. RS15-1S isolated from rice stems.</title>
        <authorList>
            <person name="Muangham S."/>
        </authorList>
    </citation>
    <scope>NUCLEOTIDE SEQUENCE [LARGE SCALE GENOMIC DNA]</scope>
    <source>
        <strain evidence="1 2">RS15-1S</strain>
    </source>
</reference>
<gene>
    <name evidence="1" type="ORF">EF294_15765</name>
</gene>
<keyword evidence="2" id="KW-1185">Reference proteome</keyword>
<accession>A0A3N4G798</accession>
<organism evidence="1 2">
    <name type="scientific">Gordonia oryzae</name>
    <dbReference type="NCBI Taxonomy" id="2487349"/>
    <lineage>
        <taxon>Bacteria</taxon>
        <taxon>Bacillati</taxon>
        <taxon>Actinomycetota</taxon>
        <taxon>Actinomycetes</taxon>
        <taxon>Mycobacteriales</taxon>
        <taxon>Gordoniaceae</taxon>
        <taxon>Gordonia</taxon>
    </lineage>
</organism>